<keyword evidence="5" id="KW-1185">Reference proteome</keyword>
<keyword evidence="2" id="KW-1133">Transmembrane helix</keyword>
<evidence type="ECO:0000313" key="5">
    <source>
        <dbReference type="Proteomes" id="UP001179121"/>
    </source>
</evidence>
<dbReference type="KEGG" id="nti:DNFV4_00778"/>
<feature type="transmembrane region" description="Helical" evidence="2">
    <location>
        <begin position="97"/>
        <end position="116"/>
    </location>
</feature>
<dbReference type="Pfam" id="PF10947">
    <property type="entry name" value="DUF2628"/>
    <property type="match status" value="1"/>
</dbReference>
<evidence type="ECO:0000256" key="1">
    <source>
        <dbReference type="SAM" id="MobiDB-lite"/>
    </source>
</evidence>
<evidence type="ECO:0000256" key="2">
    <source>
        <dbReference type="SAM" id="Phobius"/>
    </source>
</evidence>
<reference evidence="4" key="1">
    <citation type="submission" date="2022-10" db="EMBL/GenBank/DDBJ databases">
        <authorList>
            <person name="Koch H."/>
        </authorList>
    </citation>
    <scope>NUCLEOTIDE SEQUENCE</scope>
    <source>
        <strain evidence="4">DNF</strain>
    </source>
</reference>
<feature type="transmembrane region" description="Helical" evidence="2">
    <location>
        <begin position="168"/>
        <end position="191"/>
    </location>
</feature>
<name>A0AA86T223_9BACT</name>
<sequence>MGLCPQCGNSNADDAKFCSQCGVGLGGPAPAAPTATVSDPALAEQEQAWRQFIGPKADHYLKKFTKFTSPSGPKFALTWNWPAFVFEPFLWFLYRKMYLYALVYAIGPVLAFYFTQDWSADMVWRIMAGASANYLYFWHIKEQLADIRRQAGFDNTLRDRLIRDAGGVQAYVVWVGVGLLVLKFALVLFMLQQGRAGDGSFPIPKPSGAPARSVSLSPASIVQDSDQARRPGASG</sequence>
<dbReference type="InterPro" id="IPR026870">
    <property type="entry name" value="Zinc_ribbon_dom"/>
</dbReference>
<feature type="domain" description="Zinc-ribbon" evidence="3">
    <location>
        <begin position="4"/>
        <end position="22"/>
    </location>
</feature>
<gene>
    <name evidence="4" type="ORF">DNFV4_00778</name>
</gene>
<dbReference type="AlphaFoldDB" id="A0AA86T223"/>
<organism evidence="4 5">
    <name type="scientific">Nitrospira tepida</name>
    <dbReference type="NCBI Taxonomy" id="2973512"/>
    <lineage>
        <taxon>Bacteria</taxon>
        <taxon>Pseudomonadati</taxon>
        <taxon>Nitrospirota</taxon>
        <taxon>Nitrospiria</taxon>
        <taxon>Nitrospirales</taxon>
        <taxon>Nitrospiraceae</taxon>
        <taxon>Nitrospira</taxon>
    </lineage>
</organism>
<dbReference type="Proteomes" id="UP001179121">
    <property type="component" value="Chromosome"/>
</dbReference>
<dbReference type="Pfam" id="PF13240">
    <property type="entry name" value="Zn_Ribbon_1"/>
    <property type="match status" value="1"/>
</dbReference>
<dbReference type="InterPro" id="IPR024399">
    <property type="entry name" value="DUF2628"/>
</dbReference>
<dbReference type="EMBL" id="OX365700">
    <property type="protein sequence ID" value="CAI4030350.1"/>
    <property type="molecule type" value="Genomic_DNA"/>
</dbReference>
<proteinExistence type="predicted"/>
<dbReference type="RefSeq" id="WP_289267341.1">
    <property type="nucleotide sequence ID" value="NZ_OX365700.1"/>
</dbReference>
<keyword evidence="2" id="KW-0472">Membrane</keyword>
<keyword evidence="2" id="KW-0812">Transmembrane</keyword>
<protein>
    <recommendedName>
        <fullName evidence="3">Zinc-ribbon domain-containing protein</fullName>
    </recommendedName>
</protein>
<feature type="compositionally biased region" description="Polar residues" evidence="1">
    <location>
        <begin position="214"/>
        <end position="225"/>
    </location>
</feature>
<feature type="region of interest" description="Disordered" evidence="1">
    <location>
        <begin position="202"/>
        <end position="235"/>
    </location>
</feature>
<evidence type="ECO:0000313" key="4">
    <source>
        <dbReference type="EMBL" id="CAI4030350.1"/>
    </source>
</evidence>
<accession>A0AA86T223</accession>
<evidence type="ECO:0000259" key="3">
    <source>
        <dbReference type="Pfam" id="PF13240"/>
    </source>
</evidence>